<evidence type="ECO:0000259" key="9">
    <source>
        <dbReference type="PROSITE" id="PS50188"/>
    </source>
</evidence>
<dbReference type="GO" id="GO:0008270">
    <property type="term" value="F:zinc ion binding"/>
    <property type="evidence" value="ECO:0007669"/>
    <property type="project" value="UniProtKB-KW"/>
</dbReference>
<dbReference type="PROSITE" id="PS50089">
    <property type="entry name" value="ZF_RING_2"/>
    <property type="match status" value="1"/>
</dbReference>
<evidence type="ECO:0000256" key="7">
    <source>
        <dbReference type="PROSITE-ProRule" id="PRU00175"/>
    </source>
</evidence>
<evidence type="ECO:0000256" key="4">
    <source>
        <dbReference type="ARBA" id="ARBA00022771"/>
    </source>
</evidence>
<name>A0A670IDR4_PODMU</name>
<dbReference type="Pfam" id="PF13765">
    <property type="entry name" value="PRY"/>
    <property type="match status" value="1"/>
</dbReference>
<dbReference type="GeneTree" id="ENSGT00940000158537"/>
<dbReference type="SUPFAM" id="SSF57850">
    <property type="entry name" value="RING/U-box"/>
    <property type="match status" value="1"/>
</dbReference>
<evidence type="ECO:0000313" key="11">
    <source>
        <dbReference type="Proteomes" id="UP000472272"/>
    </source>
</evidence>
<dbReference type="PROSITE" id="PS50188">
    <property type="entry name" value="B302_SPRY"/>
    <property type="match status" value="1"/>
</dbReference>
<dbReference type="Gene3D" id="3.30.40.10">
    <property type="entry name" value="Zinc/RING finger domain, C3HC4 (zinc finger)"/>
    <property type="match status" value="1"/>
</dbReference>
<evidence type="ECO:0000256" key="6">
    <source>
        <dbReference type="ARBA" id="ARBA00034460"/>
    </source>
</evidence>
<dbReference type="OMA" id="ICCDLFQ"/>
<dbReference type="InterPro" id="IPR013320">
    <property type="entry name" value="ConA-like_dom_sf"/>
</dbReference>
<reference evidence="10" key="3">
    <citation type="submission" date="2025-09" db="UniProtKB">
        <authorList>
            <consortium name="Ensembl"/>
        </authorList>
    </citation>
    <scope>IDENTIFICATION</scope>
</reference>
<evidence type="ECO:0000256" key="5">
    <source>
        <dbReference type="ARBA" id="ARBA00022833"/>
    </source>
</evidence>
<keyword evidence="5" id="KW-0862">Zinc</keyword>
<comment type="similarity">
    <text evidence="1">Belongs to the ohanin/vespryn family.</text>
</comment>
<dbReference type="Pfam" id="PF15227">
    <property type="entry name" value="zf-C3HC4_4"/>
    <property type="match status" value="1"/>
</dbReference>
<keyword evidence="2" id="KW-0528">Neurotoxin</keyword>
<comment type="function">
    <text evidence="6">Neurotoxin that produces dose-dependent hypolocomotion and hyperalgesia in mice. May directly act on the central nervous system, as it is 6500-fold more potent when administered intracerebroventricularly than intraperitoneal.</text>
</comment>
<dbReference type="InterPro" id="IPR043136">
    <property type="entry name" value="B30.2/SPRY_sf"/>
</dbReference>
<keyword evidence="4 7" id="KW-0863">Zinc-finger</keyword>
<dbReference type="CDD" id="cd16594">
    <property type="entry name" value="RING-HC_TRIM7-like_C-IV"/>
    <property type="match status" value="1"/>
</dbReference>
<dbReference type="SMART" id="SM00184">
    <property type="entry name" value="RING"/>
    <property type="match status" value="1"/>
</dbReference>
<dbReference type="Proteomes" id="UP000472272">
    <property type="component" value="Chromosome 2"/>
</dbReference>
<dbReference type="InterPro" id="IPR001870">
    <property type="entry name" value="B30.2/SPRY"/>
</dbReference>
<evidence type="ECO:0000259" key="8">
    <source>
        <dbReference type="PROSITE" id="PS50089"/>
    </source>
</evidence>
<dbReference type="SMART" id="SM00589">
    <property type="entry name" value="PRY"/>
    <property type="match status" value="1"/>
</dbReference>
<proteinExistence type="inferred from homology"/>
<evidence type="ECO:0000313" key="10">
    <source>
        <dbReference type="Ensembl" id="ENSPMRP00000009829.1"/>
    </source>
</evidence>
<dbReference type="PANTHER" id="PTHR24103">
    <property type="entry name" value="E3 UBIQUITIN-PROTEIN LIGASE TRIM"/>
    <property type="match status" value="1"/>
</dbReference>
<organism evidence="10 11">
    <name type="scientific">Podarcis muralis</name>
    <name type="common">Wall lizard</name>
    <name type="synonym">Lacerta muralis</name>
    <dbReference type="NCBI Taxonomy" id="64176"/>
    <lineage>
        <taxon>Eukaryota</taxon>
        <taxon>Metazoa</taxon>
        <taxon>Chordata</taxon>
        <taxon>Craniata</taxon>
        <taxon>Vertebrata</taxon>
        <taxon>Euteleostomi</taxon>
        <taxon>Lepidosauria</taxon>
        <taxon>Squamata</taxon>
        <taxon>Bifurcata</taxon>
        <taxon>Unidentata</taxon>
        <taxon>Episquamata</taxon>
        <taxon>Laterata</taxon>
        <taxon>Lacertibaenia</taxon>
        <taxon>Lacertidae</taxon>
        <taxon>Podarcis</taxon>
    </lineage>
</organism>
<reference evidence="10" key="2">
    <citation type="submission" date="2025-08" db="UniProtKB">
        <authorList>
            <consortium name="Ensembl"/>
        </authorList>
    </citation>
    <scope>IDENTIFICATION</scope>
</reference>
<dbReference type="Gene3D" id="2.60.120.920">
    <property type="match status" value="1"/>
</dbReference>
<dbReference type="PRINTS" id="PR01407">
    <property type="entry name" value="BUTYPHLNCDUF"/>
</dbReference>
<dbReference type="Ensembl" id="ENSPMRT00000010475.1">
    <property type="protein sequence ID" value="ENSPMRP00000009829.1"/>
    <property type="gene ID" value="ENSPMRG00000006576.1"/>
</dbReference>
<dbReference type="SMART" id="SM00449">
    <property type="entry name" value="SPRY"/>
    <property type="match status" value="1"/>
</dbReference>
<feature type="domain" description="B30.2/SPRY" evidence="9">
    <location>
        <begin position="239"/>
        <end position="434"/>
    </location>
</feature>
<keyword evidence="11" id="KW-1185">Reference proteome</keyword>
<evidence type="ECO:0000256" key="1">
    <source>
        <dbReference type="ARBA" id="ARBA00009651"/>
    </source>
</evidence>
<reference evidence="10 11" key="1">
    <citation type="journal article" date="2019" name="Proc. Natl. Acad. Sci. U.S.A.">
        <title>Regulatory changes in pterin and carotenoid genes underlie balanced color polymorphisms in the wall lizard.</title>
        <authorList>
            <person name="Andrade P."/>
            <person name="Pinho C."/>
            <person name="Perez I de Lanuza G."/>
            <person name="Afonso S."/>
            <person name="Brejcha J."/>
            <person name="Rubin C.J."/>
            <person name="Wallerman O."/>
            <person name="Pereira P."/>
            <person name="Sabatino S.J."/>
            <person name="Bellati A."/>
            <person name="Pellitteri-Rosa D."/>
            <person name="Bosakova Z."/>
            <person name="Bunikis I."/>
            <person name="Carretero M.A."/>
            <person name="Feiner N."/>
            <person name="Marsik P."/>
            <person name="Pauperio F."/>
            <person name="Salvi D."/>
            <person name="Soler L."/>
            <person name="While G.M."/>
            <person name="Uller T."/>
            <person name="Font E."/>
            <person name="Andersson L."/>
            <person name="Carneiro M."/>
        </authorList>
    </citation>
    <scope>NUCLEOTIDE SEQUENCE</scope>
</reference>
<feature type="domain" description="RING-type" evidence="8">
    <location>
        <begin position="24"/>
        <end position="65"/>
    </location>
</feature>
<evidence type="ECO:0000256" key="3">
    <source>
        <dbReference type="ARBA" id="ARBA00022723"/>
    </source>
</evidence>
<dbReference type="InterPro" id="IPR006574">
    <property type="entry name" value="PRY"/>
</dbReference>
<dbReference type="SUPFAM" id="SSF49899">
    <property type="entry name" value="Concanavalin A-like lectins/glucanases"/>
    <property type="match status" value="1"/>
</dbReference>
<dbReference type="InterPro" id="IPR001841">
    <property type="entry name" value="Znf_RING"/>
</dbReference>
<dbReference type="InterPro" id="IPR013083">
    <property type="entry name" value="Znf_RING/FYVE/PHD"/>
</dbReference>
<dbReference type="PROSITE" id="PS00518">
    <property type="entry name" value="ZF_RING_1"/>
    <property type="match status" value="1"/>
</dbReference>
<dbReference type="InterPro" id="IPR017907">
    <property type="entry name" value="Znf_RING_CS"/>
</dbReference>
<dbReference type="FunFam" id="2.60.120.920:FF:000004">
    <property type="entry name" value="Butyrophilin subfamily 1 member A1"/>
    <property type="match status" value="1"/>
</dbReference>
<sequence>MYLVSVQEMAHRSGEQSLREELTCAICYDLFRDPVMLECMHHFCRECIQSYWDKSSKVATCPQCRQKFPTRSFRPQYLVSGVVETVRRCTSEEHKKKMQTHLQEAFQSCQVECEKLMRMKHAAEENICTLLTTSREVNSKIRAEFEYLHQILQEEERAVLTGLAREEEQWLMKLDGDATRLSMAITELKKSMEHIQKKLDELGNSLLLEVENVSVRPAVQVKELTAFNIEQHKDRYDGPLQFIFWRRMLKSICTAPVPLTLDPESAHPNLVLSKDLTAVTERKTPQSVPRSPSRFLQCVNVLAKESFESGRHYWEVWVGTKTKWDLGVAADSVDRAARVKLCPKNGYWAIRLREKSRYWAAAAHWVRLNPGCLLRKVGVLLDCRARKVAFYNAEDMSLLFTFHQVRARRFYPFFSTCFGDGENAEPMRICHLNL</sequence>
<accession>A0A670IDR4</accession>
<dbReference type="Pfam" id="PF00622">
    <property type="entry name" value="SPRY"/>
    <property type="match status" value="1"/>
</dbReference>
<protein>
    <recommendedName>
        <fullName evidence="12">Tripartite motif containing 105</fullName>
    </recommendedName>
</protein>
<dbReference type="InterPro" id="IPR050143">
    <property type="entry name" value="TRIM/RBCC"/>
</dbReference>
<keyword evidence="3" id="KW-0479">Metal-binding</keyword>
<dbReference type="InterPro" id="IPR003879">
    <property type="entry name" value="Butyrophylin_SPRY"/>
</dbReference>
<evidence type="ECO:0008006" key="12">
    <source>
        <dbReference type="Google" id="ProtNLM"/>
    </source>
</evidence>
<evidence type="ECO:0000256" key="2">
    <source>
        <dbReference type="ARBA" id="ARBA00022699"/>
    </source>
</evidence>
<dbReference type="InterPro" id="IPR003877">
    <property type="entry name" value="SPRY_dom"/>
</dbReference>
<dbReference type="AlphaFoldDB" id="A0A670IDR4"/>
<keyword evidence="2" id="KW-0800">Toxin</keyword>